<name>A0A162UA00_PHYB8</name>
<keyword evidence="7" id="KW-1185">Reference proteome</keyword>
<dbReference type="STRING" id="763407.A0A162UA00"/>
<dbReference type="InterPro" id="IPR016181">
    <property type="entry name" value="Acyl_CoA_acyltransferase"/>
</dbReference>
<proteinExistence type="inferred from homology"/>
<dbReference type="FunFam" id="3.40.630.30:FF:000248">
    <property type="entry name" value="N-acetyltransferase 9-like protein"/>
    <property type="match status" value="1"/>
</dbReference>
<dbReference type="OrthoDB" id="5043642at2759"/>
<organism evidence="6 7">
    <name type="scientific">Phycomyces blakesleeanus (strain ATCC 8743b / DSM 1359 / FGSC 10004 / NBRC 33097 / NRRL 1555)</name>
    <dbReference type="NCBI Taxonomy" id="763407"/>
    <lineage>
        <taxon>Eukaryota</taxon>
        <taxon>Fungi</taxon>
        <taxon>Fungi incertae sedis</taxon>
        <taxon>Mucoromycota</taxon>
        <taxon>Mucoromycotina</taxon>
        <taxon>Mucoromycetes</taxon>
        <taxon>Mucorales</taxon>
        <taxon>Phycomycetaceae</taxon>
        <taxon>Phycomyces</taxon>
    </lineage>
</organism>
<evidence type="ECO:0000256" key="4">
    <source>
        <dbReference type="ARBA" id="ARBA00069551"/>
    </source>
</evidence>
<accession>A0A162UA00</accession>
<dbReference type="InterPro" id="IPR039135">
    <property type="entry name" value="NAT9-like"/>
</dbReference>
<dbReference type="VEuPathDB" id="FungiDB:PHYBLDRAFT_144037"/>
<dbReference type="GeneID" id="28992038"/>
<dbReference type="InterPro" id="IPR000182">
    <property type="entry name" value="GNAT_dom"/>
</dbReference>
<reference evidence="7" key="1">
    <citation type="submission" date="2015-06" db="EMBL/GenBank/DDBJ databases">
        <title>Expansion of signal transduction pathways in fungi by whole-genome duplication.</title>
        <authorList>
            <consortium name="DOE Joint Genome Institute"/>
            <person name="Corrochano L.M."/>
            <person name="Kuo A."/>
            <person name="Marcet-Houben M."/>
            <person name="Polaino S."/>
            <person name="Salamov A."/>
            <person name="Villalobos J.M."/>
            <person name="Alvarez M.I."/>
            <person name="Avalos J."/>
            <person name="Benito E.P."/>
            <person name="Benoit I."/>
            <person name="Burger G."/>
            <person name="Camino L.P."/>
            <person name="Canovas D."/>
            <person name="Cerda-Olmedo E."/>
            <person name="Cheng J.-F."/>
            <person name="Dominguez A."/>
            <person name="Elias M."/>
            <person name="Eslava A.P."/>
            <person name="Glaser F."/>
            <person name="Grimwood J."/>
            <person name="Gutierrez G."/>
            <person name="Heitman J."/>
            <person name="Henrissat B."/>
            <person name="Iturriaga E.A."/>
            <person name="Lang B.F."/>
            <person name="Lavin J.L."/>
            <person name="Lee S."/>
            <person name="Li W."/>
            <person name="Lindquist E."/>
            <person name="Lopez-Garcia S."/>
            <person name="Luque E.M."/>
            <person name="Marcos A.T."/>
            <person name="Martin J."/>
            <person name="McCluskey K."/>
            <person name="Medina H.R."/>
            <person name="Miralles-Duran A."/>
            <person name="Miyazaki A."/>
            <person name="Munoz-Torres E."/>
            <person name="Oguiza J.A."/>
            <person name="Ohm R."/>
            <person name="Olmedo M."/>
            <person name="Orejas M."/>
            <person name="Ortiz-Castellanos L."/>
            <person name="Pisabarro A.G."/>
            <person name="Rodriguez-Romero J."/>
            <person name="Ruiz-Herrera J."/>
            <person name="Ruiz-Vazquez R."/>
            <person name="Sanz C."/>
            <person name="Schackwitz W."/>
            <person name="Schmutz J."/>
            <person name="Shahriari M."/>
            <person name="Shelest E."/>
            <person name="Silva-Franco F."/>
            <person name="Soanes D."/>
            <person name="Syed K."/>
            <person name="Tagua V.G."/>
            <person name="Talbot N.J."/>
            <person name="Thon M."/>
            <person name="De vries R.P."/>
            <person name="Wiebenga A."/>
            <person name="Yadav J.S."/>
            <person name="Braun E.L."/>
            <person name="Baker S."/>
            <person name="Garre V."/>
            <person name="Horwitz B."/>
            <person name="Torres-Martinez S."/>
            <person name="Idnurm A."/>
            <person name="Herrera-Estrella A."/>
            <person name="Gabaldon T."/>
            <person name="Grigoriev I.V."/>
        </authorList>
    </citation>
    <scope>NUCLEOTIDE SEQUENCE [LARGE SCALE GENOMIC DNA]</scope>
    <source>
        <strain evidence="7">NRRL 1555(-)</strain>
    </source>
</reference>
<evidence type="ECO:0000256" key="1">
    <source>
        <dbReference type="ARBA" id="ARBA00009342"/>
    </source>
</evidence>
<dbReference type="Pfam" id="PF13302">
    <property type="entry name" value="Acetyltransf_3"/>
    <property type="match status" value="1"/>
</dbReference>
<sequence>MKQNENLVLIGQRTVLVPYKKEHVLQYHEWMKSPFLQEMTASEPLSLDEEYEMQQSWHVDEEKCTFILLALPKTSPLTLSEMSADEVKKNAIMIGDVNIFLNDPDNDPTFGEIEIMIAEDAYRRSGRGLEALKMMMSYGITDLGLNTFHAKISLTNQPSIDLFTQKLGFYQVSLSTVFQETTLEWSLNDVANAIAKYDDPDFEPYGSKATKEQRHTVELMQKSLLDDWNKFVRREKWE</sequence>
<keyword evidence="3" id="KW-0012">Acyltransferase</keyword>
<protein>
    <recommendedName>
        <fullName evidence="4">N-acetyltransferase 9-like protein</fullName>
    </recommendedName>
</protein>
<dbReference type="Proteomes" id="UP000077315">
    <property type="component" value="Unassembled WGS sequence"/>
</dbReference>
<dbReference type="RefSeq" id="XP_018292702.1">
    <property type="nucleotide sequence ID" value="XM_018431132.1"/>
</dbReference>
<dbReference type="InParanoid" id="A0A162UA00"/>
<dbReference type="AlphaFoldDB" id="A0A162UA00"/>
<comment type="similarity">
    <text evidence="1">Belongs to the acetyltransferase family. GNAT subfamily.</text>
</comment>
<evidence type="ECO:0000313" key="7">
    <source>
        <dbReference type="Proteomes" id="UP000077315"/>
    </source>
</evidence>
<evidence type="ECO:0000256" key="3">
    <source>
        <dbReference type="ARBA" id="ARBA00023315"/>
    </source>
</evidence>
<dbReference type="Gene3D" id="3.40.630.30">
    <property type="match status" value="1"/>
</dbReference>
<feature type="domain" description="N-acetyltransferase" evidence="5">
    <location>
        <begin position="13"/>
        <end position="169"/>
    </location>
</feature>
<dbReference type="SUPFAM" id="SSF55729">
    <property type="entry name" value="Acyl-CoA N-acyltransferases (Nat)"/>
    <property type="match status" value="1"/>
</dbReference>
<dbReference type="EMBL" id="KV440978">
    <property type="protein sequence ID" value="OAD74662.1"/>
    <property type="molecule type" value="Genomic_DNA"/>
</dbReference>
<dbReference type="PANTHER" id="PTHR13256:SF16">
    <property type="entry name" value="ALPHA_BETA-TUBULIN-N-ACETYLTRANSFERASE 9"/>
    <property type="match status" value="1"/>
</dbReference>
<keyword evidence="2" id="KW-0808">Transferase</keyword>
<dbReference type="FunCoup" id="A0A162UA00">
    <property type="interactions" value="251"/>
</dbReference>
<dbReference type="PANTHER" id="PTHR13256">
    <property type="entry name" value="N-ACETYLTRANSFERASE 9"/>
    <property type="match status" value="1"/>
</dbReference>
<evidence type="ECO:0000256" key="2">
    <source>
        <dbReference type="ARBA" id="ARBA00022679"/>
    </source>
</evidence>
<dbReference type="GO" id="GO:0008080">
    <property type="term" value="F:N-acetyltransferase activity"/>
    <property type="evidence" value="ECO:0007669"/>
    <property type="project" value="InterPro"/>
</dbReference>
<evidence type="ECO:0000313" key="6">
    <source>
        <dbReference type="EMBL" id="OAD74662.1"/>
    </source>
</evidence>
<gene>
    <name evidence="6" type="ORF">PHYBLDRAFT_144037</name>
</gene>
<evidence type="ECO:0000259" key="5">
    <source>
        <dbReference type="Pfam" id="PF13302"/>
    </source>
</evidence>